<evidence type="ECO:0000259" key="8">
    <source>
        <dbReference type="PROSITE" id="PS50006"/>
    </source>
</evidence>
<keyword evidence="10" id="KW-1185">Reference proteome</keyword>
<dbReference type="InterPro" id="IPR010432">
    <property type="entry name" value="RDD"/>
</dbReference>
<evidence type="ECO:0000256" key="4">
    <source>
        <dbReference type="ARBA" id="ARBA00022989"/>
    </source>
</evidence>
<keyword evidence="3 7" id="KW-0812">Transmembrane</keyword>
<evidence type="ECO:0000256" key="5">
    <source>
        <dbReference type="ARBA" id="ARBA00023136"/>
    </source>
</evidence>
<keyword evidence="5 7" id="KW-0472">Membrane</keyword>
<dbReference type="InterPro" id="IPR008984">
    <property type="entry name" value="SMAD_FHA_dom_sf"/>
</dbReference>
<evidence type="ECO:0000256" key="2">
    <source>
        <dbReference type="ARBA" id="ARBA00022553"/>
    </source>
</evidence>
<feature type="transmembrane region" description="Helical" evidence="7">
    <location>
        <begin position="91"/>
        <end position="117"/>
    </location>
</feature>
<dbReference type="Pfam" id="PF00498">
    <property type="entry name" value="FHA"/>
    <property type="match status" value="1"/>
</dbReference>
<evidence type="ECO:0000256" key="3">
    <source>
        <dbReference type="ARBA" id="ARBA00022692"/>
    </source>
</evidence>
<dbReference type="PROSITE" id="PS50006">
    <property type="entry name" value="FHA_DOMAIN"/>
    <property type="match status" value="1"/>
</dbReference>
<name>A0ABY4BXQ3_9MICO</name>
<organism evidence="9 10">
    <name type="scientific">Agromyces larvae</name>
    <dbReference type="NCBI Taxonomy" id="2929802"/>
    <lineage>
        <taxon>Bacteria</taxon>
        <taxon>Bacillati</taxon>
        <taxon>Actinomycetota</taxon>
        <taxon>Actinomycetes</taxon>
        <taxon>Micrococcales</taxon>
        <taxon>Microbacteriaceae</taxon>
        <taxon>Agromyces</taxon>
    </lineage>
</organism>
<gene>
    <name evidence="9" type="ORF">MTO99_17610</name>
</gene>
<sequence>MTAVTGTRAAAASTGRRLAAFTVDVVVVAVVGLIVGLATASAVLGQVAALQCVLAQWGLEARIGATVGKLLLRLRTTRDDRPYSPGAGRGFVRLCITGIGFAVGVVGAWIVVASGVWDPSGRRRSWTDRAAQTVVLAVPPRRRSAVGAAGPTHAMTGAPGVHRPGVVHADAALHGSVAGHGGPAASGRAAGVPPLPVGAPPGMIDALPARIDSAPAAPPPAPYSAPAVPAAPRAPYAAPAQTAAPGAARTATAPAPAHPVAAAQLPPDAPAAPDAPQTGVEGGLLLIFDTGQRAHLPLPVIANLGRNPAQSQSGDRLLTVHDPEGTVSKTHLRLEHSRGQVWVTDGGSTNGTEILGDDGALQRLAPGVRTLLEDGDRVRIGNRTFTLSLLLASDGEIR</sequence>
<keyword evidence="4 7" id="KW-1133">Transmembrane helix</keyword>
<dbReference type="Proteomes" id="UP000832097">
    <property type="component" value="Chromosome"/>
</dbReference>
<evidence type="ECO:0000256" key="1">
    <source>
        <dbReference type="ARBA" id="ARBA00004141"/>
    </source>
</evidence>
<dbReference type="InterPro" id="IPR000253">
    <property type="entry name" value="FHA_dom"/>
</dbReference>
<feature type="region of interest" description="Disordered" evidence="6">
    <location>
        <begin position="239"/>
        <end position="277"/>
    </location>
</feature>
<evidence type="ECO:0000256" key="6">
    <source>
        <dbReference type="SAM" id="MobiDB-lite"/>
    </source>
</evidence>
<feature type="transmembrane region" description="Helical" evidence="7">
    <location>
        <begin position="18"/>
        <end position="40"/>
    </location>
</feature>
<evidence type="ECO:0000313" key="10">
    <source>
        <dbReference type="Proteomes" id="UP000832097"/>
    </source>
</evidence>
<keyword evidence="2" id="KW-0597">Phosphoprotein</keyword>
<dbReference type="Gene3D" id="2.60.200.20">
    <property type="match status" value="1"/>
</dbReference>
<dbReference type="Pfam" id="PF06271">
    <property type="entry name" value="RDD"/>
    <property type="match status" value="1"/>
</dbReference>
<evidence type="ECO:0000256" key="7">
    <source>
        <dbReference type="SAM" id="Phobius"/>
    </source>
</evidence>
<comment type="subcellular location">
    <subcellularLocation>
        <location evidence="1">Membrane</location>
        <topology evidence="1">Multi-pass membrane protein</topology>
    </subcellularLocation>
</comment>
<dbReference type="SUPFAM" id="SSF49879">
    <property type="entry name" value="SMAD/FHA domain"/>
    <property type="match status" value="1"/>
</dbReference>
<protein>
    <submittedName>
        <fullName evidence="9">RDD family protein</fullName>
    </submittedName>
</protein>
<feature type="domain" description="FHA" evidence="8">
    <location>
        <begin position="302"/>
        <end position="354"/>
    </location>
</feature>
<dbReference type="RefSeq" id="WP_243555425.1">
    <property type="nucleotide sequence ID" value="NZ_CP094528.1"/>
</dbReference>
<proteinExistence type="predicted"/>
<dbReference type="CDD" id="cd00060">
    <property type="entry name" value="FHA"/>
    <property type="match status" value="1"/>
</dbReference>
<accession>A0ABY4BXQ3</accession>
<evidence type="ECO:0000313" key="9">
    <source>
        <dbReference type="EMBL" id="UOE43953.1"/>
    </source>
</evidence>
<reference evidence="9 10" key="1">
    <citation type="submission" date="2022-03" db="EMBL/GenBank/DDBJ databases">
        <title>Mucilaginibacter sp. isolated from the gut of Protaetia brevitarsis seulensis larvae.</title>
        <authorList>
            <person name="Won M."/>
            <person name="Kim S.-J."/>
            <person name="Kwon S.-W."/>
        </authorList>
    </citation>
    <scope>NUCLEOTIDE SEQUENCE [LARGE SCALE GENOMIC DNA]</scope>
    <source>
        <strain evidence="9 10">CFWR-12</strain>
    </source>
</reference>
<dbReference type="EMBL" id="CP094528">
    <property type="protein sequence ID" value="UOE43953.1"/>
    <property type="molecule type" value="Genomic_DNA"/>
</dbReference>